<dbReference type="InterPro" id="IPR013783">
    <property type="entry name" value="Ig-like_fold"/>
</dbReference>
<evidence type="ECO:0000313" key="3">
    <source>
        <dbReference type="EMBL" id="PIK52771.1"/>
    </source>
</evidence>
<dbReference type="AlphaFoldDB" id="A0A2G8KXR0"/>
<comment type="caution">
    <text evidence="3">The sequence shown here is derived from an EMBL/GenBank/DDBJ whole genome shotgun (WGS) entry which is preliminary data.</text>
</comment>
<keyword evidence="1" id="KW-0677">Repeat</keyword>
<feature type="domain" description="HYR" evidence="2">
    <location>
        <begin position="98"/>
        <end position="152"/>
    </location>
</feature>
<dbReference type="Proteomes" id="UP000230750">
    <property type="component" value="Unassembled WGS sequence"/>
</dbReference>
<dbReference type="PANTHER" id="PTHR24273">
    <property type="entry name" value="FI04643P-RELATED"/>
    <property type="match status" value="1"/>
</dbReference>
<proteinExistence type="predicted"/>
<keyword evidence="4" id="KW-1185">Reference proteome</keyword>
<dbReference type="PROSITE" id="PS50825">
    <property type="entry name" value="HYR"/>
    <property type="match status" value="2"/>
</dbReference>
<evidence type="ECO:0000313" key="4">
    <source>
        <dbReference type="Proteomes" id="UP000230750"/>
    </source>
</evidence>
<feature type="domain" description="HYR" evidence="2">
    <location>
        <begin position="15"/>
        <end position="97"/>
    </location>
</feature>
<accession>A0A2G8KXR0</accession>
<dbReference type="Pfam" id="PF02494">
    <property type="entry name" value="HYR"/>
    <property type="match status" value="2"/>
</dbReference>
<gene>
    <name evidence="3" type="ORF">BSL78_10346</name>
</gene>
<organism evidence="3 4">
    <name type="scientific">Stichopus japonicus</name>
    <name type="common">Sea cucumber</name>
    <dbReference type="NCBI Taxonomy" id="307972"/>
    <lineage>
        <taxon>Eukaryota</taxon>
        <taxon>Metazoa</taxon>
        <taxon>Echinodermata</taxon>
        <taxon>Eleutherozoa</taxon>
        <taxon>Echinozoa</taxon>
        <taxon>Holothuroidea</taxon>
        <taxon>Aspidochirotacea</taxon>
        <taxon>Aspidochirotida</taxon>
        <taxon>Stichopodidae</taxon>
        <taxon>Apostichopus</taxon>
    </lineage>
</organism>
<evidence type="ECO:0000259" key="2">
    <source>
        <dbReference type="PROSITE" id="PS50825"/>
    </source>
</evidence>
<protein>
    <submittedName>
        <fullName evidence="3">Hyalin</fullName>
    </submittedName>
</protein>
<dbReference type="PANTHER" id="PTHR24273:SF32">
    <property type="entry name" value="HYALIN"/>
    <property type="match status" value="1"/>
</dbReference>
<dbReference type="Gene3D" id="2.60.40.10">
    <property type="entry name" value="Immunoglobulins"/>
    <property type="match status" value="1"/>
</dbReference>
<dbReference type="EMBL" id="MRZV01000314">
    <property type="protein sequence ID" value="PIK52771.1"/>
    <property type="molecule type" value="Genomic_DNA"/>
</dbReference>
<evidence type="ECO:0000256" key="1">
    <source>
        <dbReference type="ARBA" id="ARBA00022737"/>
    </source>
</evidence>
<reference evidence="3 4" key="1">
    <citation type="journal article" date="2017" name="PLoS Biol.">
        <title>The sea cucumber genome provides insights into morphological evolution and visceral regeneration.</title>
        <authorList>
            <person name="Zhang X."/>
            <person name="Sun L."/>
            <person name="Yuan J."/>
            <person name="Sun Y."/>
            <person name="Gao Y."/>
            <person name="Zhang L."/>
            <person name="Li S."/>
            <person name="Dai H."/>
            <person name="Hamel J.F."/>
            <person name="Liu C."/>
            <person name="Yu Y."/>
            <person name="Liu S."/>
            <person name="Lin W."/>
            <person name="Guo K."/>
            <person name="Jin S."/>
            <person name="Xu P."/>
            <person name="Storey K.B."/>
            <person name="Huan P."/>
            <person name="Zhang T."/>
            <person name="Zhou Y."/>
            <person name="Zhang J."/>
            <person name="Lin C."/>
            <person name="Li X."/>
            <person name="Xing L."/>
            <person name="Huo D."/>
            <person name="Sun M."/>
            <person name="Wang L."/>
            <person name="Mercier A."/>
            <person name="Li F."/>
            <person name="Yang H."/>
            <person name="Xiang J."/>
        </authorList>
    </citation>
    <scope>NUCLEOTIDE SEQUENCE [LARGE SCALE GENOMIC DNA]</scope>
    <source>
        <strain evidence="3">Shaxun</strain>
        <tissue evidence="3">Muscle</tissue>
    </source>
</reference>
<sequence>MRILINTLTFTIISVDNIPPVINCPGDQTANTDISNSGVVVFFTEPTASDNSGTAILVLQTADPGDFFTVGTTPVTYTYRDPSNNQQSCTFNIVVVRVDNTPPVINCPGDQTANTDISNSGVVVFFTEPTASDNSGTAILVLQTADREISLQ</sequence>
<dbReference type="STRING" id="307972.A0A2G8KXR0"/>
<dbReference type="OrthoDB" id="9922561at2759"/>
<name>A0A2G8KXR0_STIJA</name>
<dbReference type="InterPro" id="IPR003410">
    <property type="entry name" value="HYR_dom"/>
</dbReference>